<evidence type="ECO:0000313" key="2">
    <source>
        <dbReference type="Proteomes" id="UP000291822"/>
    </source>
</evidence>
<gene>
    <name evidence="1" type="ORF">EZM97_26390</name>
</gene>
<evidence type="ECO:0000313" key="1">
    <source>
        <dbReference type="EMBL" id="TCI08182.1"/>
    </source>
</evidence>
<organism evidence="1 2">
    <name type="scientific">Dyella soli</name>
    <dbReference type="NCBI Taxonomy" id="522319"/>
    <lineage>
        <taxon>Bacteria</taxon>
        <taxon>Pseudomonadati</taxon>
        <taxon>Pseudomonadota</taxon>
        <taxon>Gammaproteobacteria</taxon>
        <taxon>Lysobacterales</taxon>
        <taxon>Rhodanobacteraceae</taxon>
        <taxon>Dyella</taxon>
    </lineage>
</organism>
<keyword evidence="2" id="KW-1185">Reference proteome</keyword>
<comment type="caution">
    <text evidence="1">The sequence shown here is derived from an EMBL/GenBank/DDBJ whole genome shotgun (WGS) entry which is preliminary data.</text>
</comment>
<dbReference type="PROSITE" id="PS51257">
    <property type="entry name" value="PROKAR_LIPOPROTEIN"/>
    <property type="match status" value="1"/>
</dbReference>
<dbReference type="AlphaFoldDB" id="A0A4R0YIB9"/>
<dbReference type="Proteomes" id="UP000291822">
    <property type="component" value="Unassembled WGS sequence"/>
</dbReference>
<dbReference type="RefSeq" id="WP_131151876.1">
    <property type="nucleotide sequence ID" value="NZ_SJTG01000004.1"/>
</dbReference>
<protein>
    <submittedName>
        <fullName evidence="1">Uncharacterized protein</fullName>
    </submittedName>
</protein>
<accession>A0A4R0YIB9</accession>
<reference evidence="1 2" key="1">
    <citation type="submission" date="2019-02" db="EMBL/GenBank/DDBJ databases">
        <title>Dyella amyloliquefaciens sp. nov., isolated from forest soil.</title>
        <authorList>
            <person name="Gao Z.-H."/>
            <person name="Qiu L.-H."/>
        </authorList>
    </citation>
    <scope>NUCLEOTIDE SEQUENCE [LARGE SCALE GENOMIC DNA]</scope>
    <source>
        <strain evidence="1 2">KACC 12747</strain>
    </source>
</reference>
<sequence>MKLLHGVMFLCMGLIGCAGQRELKNDRDFFKQSVIEQIRSYPRHSVDEQLKLYFYGNQRRHPPATYLADCFALNGLHGVERIRVTLSGPLDDLTTRDIVALLSAMEATGQYNVRDDHELMNVAVKHVEGMGDPNWREVAQSDLDSIRHKGRRYDGATACRI</sequence>
<proteinExistence type="predicted"/>
<dbReference type="EMBL" id="SJTG01000004">
    <property type="protein sequence ID" value="TCI08182.1"/>
    <property type="molecule type" value="Genomic_DNA"/>
</dbReference>
<name>A0A4R0YIB9_9GAMM</name>